<keyword evidence="6" id="KW-0808">Transferase</keyword>
<dbReference type="NCBIfam" id="TIGR01173">
    <property type="entry name" value="glmU"/>
    <property type="match status" value="1"/>
</dbReference>
<dbReference type="SUPFAM" id="SSF53448">
    <property type="entry name" value="Nucleotide-diphospho-sugar transferases"/>
    <property type="match status" value="1"/>
</dbReference>
<dbReference type="Pfam" id="PF12804">
    <property type="entry name" value="NTP_transf_3"/>
    <property type="match status" value="1"/>
</dbReference>
<proteinExistence type="inferred from homology"/>
<dbReference type="AlphaFoldDB" id="A0A1A9UKL5"/>
<evidence type="ECO:0000256" key="1">
    <source>
        <dbReference type="ARBA" id="ARBA00001946"/>
    </source>
</evidence>
<dbReference type="CDD" id="cd02540">
    <property type="entry name" value="GT2_GlmU_N_bac"/>
    <property type="match status" value="1"/>
</dbReference>
<evidence type="ECO:0000256" key="17">
    <source>
        <dbReference type="ARBA" id="ARBA00048493"/>
    </source>
</evidence>
<dbReference type="Pfam" id="PF14602">
    <property type="entry name" value="Hexapep_2"/>
    <property type="match status" value="1"/>
</dbReference>
<feature type="domain" description="MobA-like NTP transferase" evidence="18">
    <location>
        <begin position="11"/>
        <end position="128"/>
    </location>
</feature>
<dbReference type="GO" id="GO:0000902">
    <property type="term" value="P:cell morphogenesis"/>
    <property type="evidence" value="ECO:0007669"/>
    <property type="project" value="InterPro"/>
</dbReference>
<organism evidence="19 20">
    <name type="scientific">Glossina austeni</name>
    <name type="common">Savannah tsetse fly</name>
    <dbReference type="NCBI Taxonomy" id="7395"/>
    <lineage>
        <taxon>Eukaryota</taxon>
        <taxon>Metazoa</taxon>
        <taxon>Ecdysozoa</taxon>
        <taxon>Arthropoda</taxon>
        <taxon>Hexapoda</taxon>
        <taxon>Insecta</taxon>
        <taxon>Pterygota</taxon>
        <taxon>Neoptera</taxon>
        <taxon>Endopterygota</taxon>
        <taxon>Diptera</taxon>
        <taxon>Brachycera</taxon>
        <taxon>Muscomorpha</taxon>
        <taxon>Hippoboscoidea</taxon>
        <taxon>Glossinidae</taxon>
        <taxon>Glossina</taxon>
    </lineage>
</organism>
<comment type="similarity">
    <text evidence="3">In the C-terminal section; belongs to the transferase hexapeptide repeat family.</text>
</comment>
<accession>A0A1A9UKL5</accession>
<evidence type="ECO:0000256" key="14">
    <source>
        <dbReference type="ARBA" id="ARBA00023315"/>
    </source>
</evidence>
<dbReference type="Gene3D" id="3.90.550.10">
    <property type="entry name" value="Spore Coat Polysaccharide Biosynthesis Protein SpsA, Chain A"/>
    <property type="match status" value="1"/>
</dbReference>
<evidence type="ECO:0000256" key="3">
    <source>
        <dbReference type="ARBA" id="ARBA00007707"/>
    </source>
</evidence>
<keyword evidence="7" id="KW-0548">Nucleotidyltransferase</keyword>
<dbReference type="HAMAP" id="MF_01631">
    <property type="entry name" value="GlmU"/>
    <property type="match status" value="1"/>
</dbReference>
<dbReference type="InterPro" id="IPR018357">
    <property type="entry name" value="Hexapep_transf_CS"/>
</dbReference>
<dbReference type="EnsemblMetazoa" id="GAUT007610-RA">
    <property type="protein sequence ID" value="GAUT007610-PA"/>
    <property type="gene ID" value="GAUT007610"/>
</dbReference>
<evidence type="ECO:0000256" key="5">
    <source>
        <dbReference type="ARBA" id="ARBA00022490"/>
    </source>
</evidence>
<dbReference type="InterPro" id="IPR050065">
    <property type="entry name" value="GlmU-like"/>
</dbReference>
<name>A0A1A9UKL5_GLOAU</name>
<comment type="subcellular location">
    <subcellularLocation>
        <location evidence="2">Cytoplasm</location>
    </subcellularLocation>
</comment>
<evidence type="ECO:0000256" key="10">
    <source>
        <dbReference type="ARBA" id="ARBA00022842"/>
    </source>
</evidence>
<dbReference type="PANTHER" id="PTHR43584">
    <property type="entry name" value="NUCLEOTIDYL TRANSFERASE"/>
    <property type="match status" value="1"/>
</dbReference>
<comment type="cofactor">
    <cofactor evidence="1">
        <name>Mg(2+)</name>
        <dbReference type="ChEBI" id="CHEBI:18420"/>
    </cofactor>
</comment>
<dbReference type="GO" id="GO:0019134">
    <property type="term" value="F:glucosamine-1-phosphate N-acetyltransferase activity"/>
    <property type="evidence" value="ECO:0007669"/>
    <property type="project" value="UniProtKB-EC"/>
</dbReference>
<keyword evidence="20" id="KW-1185">Reference proteome</keyword>
<keyword evidence="10" id="KW-0460">Magnesium</keyword>
<evidence type="ECO:0000256" key="11">
    <source>
        <dbReference type="ARBA" id="ARBA00022960"/>
    </source>
</evidence>
<dbReference type="GO" id="GO:0000287">
    <property type="term" value="F:magnesium ion binding"/>
    <property type="evidence" value="ECO:0007669"/>
    <property type="project" value="InterPro"/>
</dbReference>
<evidence type="ECO:0000256" key="16">
    <source>
        <dbReference type="ARBA" id="ARBA00048247"/>
    </source>
</evidence>
<evidence type="ECO:0000313" key="20">
    <source>
        <dbReference type="Proteomes" id="UP000078200"/>
    </source>
</evidence>
<dbReference type="CDD" id="cd03353">
    <property type="entry name" value="LbH_GlmU_C"/>
    <property type="match status" value="1"/>
</dbReference>
<keyword evidence="9" id="KW-0677">Repeat</keyword>
<reference evidence="19" key="1">
    <citation type="submission" date="2020-05" db="UniProtKB">
        <authorList>
            <consortium name="EnsemblMetazoa"/>
        </authorList>
    </citation>
    <scope>IDENTIFICATION</scope>
    <source>
        <strain evidence="19">TTRI</strain>
    </source>
</reference>
<evidence type="ECO:0000259" key="18">
    <source>
        <dbReference type="Pfam" id="PF12804"/>
    </source>
</evidence>
<evidence type="ECO:0000256" key="6">
    <source>
        <dbReference type="ARBA" id="ARBA00022679"/>
    </source>
</evidence>
<dbReference type="Gene3D" id="2.160.10.10">
    <property type="entry name" value="Hexapeptide repeat proteins"/>
    <property type="match status" value="1"/>
</dbReference>
<dbReference type="GO" id="GO:0006048">
    <property type="term" value="P:UDP-N-acetylglucosamine biosynthetic process"/>
    <property type="evidence" value="ECO:0007669"/>
    <property type="project" value="InterPro"/>
</dbReference>
<keyword evidence="12" id="KW-0573">Peptidoglycan synthesis</keyword>
<evidence type="ECO:0000256" key="7">
    <source>
        <dbReference type="ARBA" id="ARBA00022695"/>
    </source>
</evidence>
<evidence type="ECO:0000256" key="8">
    <source>
        <dbReference type="ARBA" id="ARBA00022723"/>
    </source>
</evidence>
<evidence type="ECO:0000256" key="12">
    <source>
        <dbReference type="ARBA" id="ARBA00022984"/>
    </source>
</evidence>
<dbReference type="GO" id="GO:0005737">
    <property type="term" value="C:cytoplasm"/>
    <property type="evidence" value="ECO:0007669"/>
    <property type="project" value="UniProtKB-SubCell"/>
</dbReference>
<keyword evidence="15" id="KW-0961">Cell wall biogenesis/degradation</keyword>
<dbReference type="GO" id="GO:0008360">
    <property type="term" value="P:regulation of cell shape"/>
    <property type="evidence" value="ECO:0007669"/>
    <property type="project" value="UniProtKB-KW"/>
</dbReference>
<comment type="catalytic activity">
    <reaction evidence="16">
        <text>alpha-D-glucosamine 1-phosphate + acetyl-CoA = N-acetyl-alpha-D-glucosamine 1-phosphate + CoA + H(+)</text>
        <dbReference type="Rhea" id="RHEA:13725"/>
        <dbReference type="ChEBI" id="CHEBI:15378"/>
        <dbReference type="ChEBI" id="CHEBI:57287"/>
        <dbReference type="ChEBI" id="CHEBI:57288"/>
        <dbReference type="ChEBI" id="CHEBI:57776"/>
        <dbReference type="ChEBI" id="CHEBI:58516"/>
        <dbReference type="EC" id="2.3.1.157"/>
    </reaction>
</comment>
<dbReference type="SUPFAM" id="SSF51161">
    <property type="entry name" value="Trimeric LpxA-like enzymes"/>
    <property type="match status" value="1"/>
</dbReference>
<evidence type="ECO:0000256" key="15">
    <source>
        <dbReference type="ARBA" id="ARBA00023316"/>
    </source>
</evidence>
<dbReference type="GO" id="GO:0071555">
    <property type="term" value="P:cell wall organization"/>
    <property type="evidence" value="ECO:0007669"/>
    <property type="project" value="UniProtKB-KW"/>
</dbReference>
<keyword evidence="8" id="KW-0479">Metal-binding</keyword>
<dbReference type="STRING" id="7395.A0A1A9UKL5"/>
<evidence type="ECO:0000313" key="19">
    <source>
        <dbReference type="EnsemblMetazoa" id="GAUT007610-PA"/>
    </source>
</evidence>
<dbReference type="GO" id="GO:0003977">
    <property type="term" value="F:UDP-N-acetylglucosamine diphosphorylase activity"/>
    <property type="evidence" value="ECO:0007669"/>
    <property type="project" value="UniProtKB-EC"/>
</dbReference>
<comment type="similarity">
    <text evidence="4">In the N-terminal section; belongs to the N-acetylglucosamine-1-phosphate uridyltransferase family.</text>
</comment>
<dbReference type="InterPro" id="IPR025877">
    <property type="entry name" value="MobA-like_NTP_Trfase"/>
</dbReference>
<protein>
    <recommendedName>
        <fullName evidence="18">MobA-like NTP transferase domain-containing protein</fullName>
    </recommendedName>
</protein>
<keyword evidence="13" id="KW-0511">Multifunctional enzyme</keyword>
<evidence type="ECO:0000256" key="2">
    <source>
        <dbReference type="ARBA" id="ARBA00004496"/>
    </source>
</evidence>
<sequence length="456" mass="50805">MNTASQKLSIIILSAGQGKRMFSAIPKVLHKLAGKPILQHVIDTVLNLPAKKVYVVYGYEGQLLRKKIISHNLSLSWILQSDQYGTGHAIQKVMDQYEGDNNDQILILYGDIPLISMTTLKKLLCNHAGFNISLLTAKIDSPCGYGRILRENGLVVKIIEQNDISETDKNIQEINTGIMVVNKKKLHTWINRINNNNSKKEFYLTDIVSIAYHNGYIINSMQLKNTFEIFGINNRFQLMYLERLYQQKQAKKLLLNGITLADYKRFDLRGTLKHGKDIFIDTNVILEGNMIIGNRVKIGNGCKLKNVIINDDVIIKPYSIIENTYLDSNSIVGPFAHIHSNSKISKNVHIGNFVEVKNTIFGNNSKAGHLSYLGDANIGEKVNIGAGAITCNFDGKHKNKTIINNNAFIGANSELIAPIIIGSDATVGAGTTVTKNINNGEKIISRIRQFSILKKT</sequence>
<evidence type="ECO:0000256" key="4">
    <source>
        <dbReference type="ARBA" id="ARBA00007947"/>
    </source>
</evidence>
<dbReference type="PROSITE" id="PS00101">
    <property type="entry name" value="HEXAPEP_TRANSFERASES"/>
    <property type="match status" value="1"/>
</dbReference>
<comment type="catalytic activity">
    <reaction evidence="17">
        <text>N-acetyl-alpha-D-glucosamine 1-phosphate + UTP + H(+) = UDP-N-acetyl-alpha-D-glucosamine + diphosphate</text>
        <dbReference type="Rhea" id="RHEA:13509"/>
        <dbReference type="ChEBI" id="CHEBI:15378"/>
        <dbReference type="ChEBI" id="CHEBI:33019"/>
        <dbReference type="ChEBI" id="CHEBI:46398"/>
        <dbReference type="ChEBI" id="CHEBI:57705"/>
        <dbReference type="ChEBI" id="CHEBI:57776"/>
        <dbReference type="EC" id="2.7.7.23"/>
    </reaction>
</comment>
<dbReference type="VEuPathDB" id="VectorBase:GAUT007610"/>
<dbReference type="InterPro" id="IPR029044">
    <property type="entry name" value="Nucleotide-diphossugar_trans"/>
</dbReference>
<dbReference type="InterPro" id="IPR005882">
    <property type="entry name" value="Bifunctional_GlmU"/>
</dbReference>
<evidence type="ECO:0000256" key="13">
    <source>
        <dbReference type="ARBA" id="ARBA00023268"/>
    </source>
</evidence>
<dbReference type="PANTHER" id="PTHR43584:SF3">
    <property type="entry name" value="BIFUNCTIONAL PROTEIN GLMU"/>
    <property type="match status" value="1"/>
</dbReference>
<keyword evidence="11" id="KW-0133">Cell shape</keyword>
<keyword evidence="5" id="KW-0963">Cytoplasm</keyword>
<keyword evidence="14" id="KW-0012">Acyltransferase</keyword>
<dbReference type="InterPro" id="IPR038009">
    <property type="entry name" value="GlmU_C_LbH"/>
</dbReference>
<dbReference type="Proteomes" id="UP000078200">
    <property type="component" value="Unassembled WGS sequence"/>
</dbReference>
<dbReference type="InterPro" id="IPR011004">
    <property type="entry name" value="Trimer_LpxA-like_sf"/>
</dbReference>
<dbReference type="InterPro" id="IPR001451">
    <property type="entry name" value="Hexapep"/>
</dbReference>
<evidence type="ECO:0000256" key="9">
    <source>
        <dbReference type="ARBA" id="ARBA00022737"/>
    </source>
</evidence>